<accession>A0A3R8JQ89</accession>
<dbReference type="Proteomes" id="UP000274920">
    <property type="component" value="Unassembled WGS sequence"/>
</dbReference>
<evidence type="ECO:0000256" key="1">
    <source>
        <dbReference type="SAM" id="Phobius"/>
    </source>
</evidence>
<protein>
    <submittedName>
        <fullName evidence="3">SAM-dependent methyltransferase</fullName>
    </submittedName>
</protein>
<keyword evidence="3" id="KW-0808">Transferase</keyword>
<dbReference type="EMBL" id="RHJS01000002">
    <property type="protein sequence ID" value="RRK32886.1"/>
    <property type="molecule type" value="Genomic_DNA"/>
</dbReference>
<comment type="caution">
    <text evidence="3">The sequence shown here is derived from an EMBL/GenBank/DDBJ whole genome shotgun (WGS) entry which is preliminary data.</text>
</comment>
<proteinExistence type="predicted"/>
<keyword evidence="1" id="KW-0472">Membrane</keyword>
<feature type="domain" description="DUF5714" evidence="2">
    <location>
        <begin position="22"/>
        <end position="192"/>
    </location>
</feature>
<dbReference type="RefSeq" id="WP_125128297.1">
    <property type="nucleotide sequence ID" value="NZ_RHJS01000002.1"/>
</dbReference>
<reference evidence="3" key="1">
    <citation type="submission" date="2018-10" db="EMBL/GenBank/DDBJ databases">
        <title>Schaedlerella arabinophila gen. nov. sp. nov., isolated from the mouse intestinal tract and comparative analysis with the genome of the closely related altered Schaedler flora strain ASF502.</title>
        <authorList>
            <person name="Miyake S."/>
            <person name="Soh M."/>
            <person name="Seedorf H."/>
        </authorList>
    </citation>
    <scope>NUCLEOTIDE SEQUENCE [LARGE SCALE GENOMIC DNA]</scope>
    <source>
        <strain evidence="3">DSM 106076</strain>
    </source>
</reference>
<keyword evidence="1" id="KW-0812">Transmembrane</keyword>
<feature type="transmembrane region" description="Helical" evidence="1">
    <location>
        <begin position="86"/>
        <end position="110"/>
    </location>
</feature>
<keyword evidence="4" id="KW-1185">Reference proteome</keyword>
<dbReference type="GO" id="GO:0008168">
    <property type="term" value="F:methyltransferase activity"/>
    <property type="evidence" value="ECO:0007669"/>
    <property type="project" value="UniProtKB-KW"/>
</dbReference>
<gene>
    <name evidence="3" type="ORF">EBB54_17120</name>
</gene>
<evidence type="ECO:0000313" key="4">
    <source>
        <dbReference type="Proteomes" id="UP000274920"/>
    </source>
</evidence>
<sequence>MGNIVLKDEIFGAIKEKCLTLFDEKKTDLYEMAAELMEIREIPMHYPYHHYIVPAVLLTACHGAAGGERGELLKKLDTAEQRARDVLGGFCGFYGACGAGIGVGIFYSVYQEISPLSQEGWAAANQATADALTAIAGVEGPRCCKRCCFLALYSARKTIEEKLGIRLSMPEQIRCSYSGRNLDCKKEACPFFAEEA</sequence>
<dbReference type="AlphaFoldDB" id="A0A3R8JQ89"/>
<dbReference type="InterPro" id="IPR043768">
    <property type="entry name" value="DUF5714"/>
</dbReference>
<keyword evidence="1" id="KW-1133">Transmembrane helix</keyword>
<evidence type="ECO:0000259" key="2">
    <source>
        <dbReference type="Pfam" id="PF18978"/>
    </source>
</evidence>
<dbReference type="Pfam" id="PF18978">
    <property type="entry name" value="DUF5714"/>
    <property type="match status" value="1"/>
</dbReference>
<evidence type="ECO:0000313" key="3">
    <source>
        <dbReference type="EMBL" id="RRK32886.1"/>
    </source>
</evidence>
<name>A0A3R8JQ89_9FIRM</name>
<dbReference type="GO" id="GO:0032259">
    <property type="term" value="P:methylation"/>
    <property type="evidence" value="ECO:0007669"/>
    <property type="project" value="UniProtKB-KW"/>
</dbReference>
<keyword evidence="3" id="KW-0489">Methyltransferase</keyword>
<organism evidence="3 4">
    <name type="scientific">Schaedlerella arabinosiphila</name>
    <dbReference type="NCBI Taxonomy" id="2044587"/>
    <lineage>
        <taxon>Bacteria</taxon>
        <taxon>Bacillati</taxon>
        <taxon>Bacillota</taxon>
        <taxon>Clostridia</taxon>
        <taxon>Lachnospirales</taxon>
        <taxon>Lachnospiraceae</taxon>
        <taxon>Schaedlerella</taxon>
    </lineage>
</organism>